<dbReference type="PANTHER" id="PTHR12390">
    <property type="entry name" value="UROPORPHYRINOGEN III SYNTHASE"/>
    <property type="match status" value="1"/>
</dbReference>
<evidence type="ECO:0000259" key="1">
    <source>
        <dbReference type="Pfam" id="PF02602"/>
    </source>
</evidence>
<keyword evidence="3" id="KW-1185">Reference proteome</keyword>
<dbReference type="PANTHER" id="PTHR12390:SF0">
    <property type="entry name" value="UROPORPHYRINOGEN-III SYNTHASE"/>
    <property type="match status" value="1"/>
</dbReference>
<organism evidence="2 3">
    <name type="scientific">Psilocybe cf. subviscida</name>
    <dbReference type="NCBI Taxonomy" id="2480587"/>
    <lineage>
        <taxon>Eukaryota</taxon>
        <taxon>Fungi</taxon>
        <taxon>Dikarya</taxon>
        <taxon>Basidiomycota</taxon>
        <taxon>Agaricomycotina</taxon>
        <taxon>Agaricomycetes</taxon>
        <taxon>Agaricomycetidae</taxon>
        <taxon>Agaricales</taxon>
        <taxon>Agaricineae</taxon>
        <taxon>Strophariaceae</taxon>
        <taxon>Psilocybe</taxon>
    </lineage>
</organism>
<reference evidence="2 3" key="1">
    <citation type="journal article" date="2020" name="ISME J.">
        <title>Uncovering the hidden diversity of litter-decomposition mechanisms in mushroom-forming fungi.</title>
        <authorList>
            <person name="Floudas D."/>
            <person name="Bentzer J."/>
            <person name="Ahren D."/>
            <person name="Johansson T."/>
            <person name="Persson P."/>
            <person name="Tunlid A."/>
        </authorList>
    </citation>
    <scope>NUCLEOTIDE SEQUENCE [LARGE SCALE GENOMIC DNA]</scope>
    <source>
        <strain evidence="2 3">CBS 101986</strain>
    </source>
</reference>
<dbReference type="Pfam" id="PF02602">
    <property type="entry name" value="HEM4"/>
    <property type="match status" value="1"/>
</dbReference>
<dbReference type="InterPro" id="IPR036108">
    <property type="entry name" value="4pyrrol_syn_uPrphyn_synt_sf"/>
</dbReference>
<name>A0A8H5FAH1_9AGAR</name>
<dbReference type="OrthoDB" id="5595751at2759"/>
<dbReference type="GO" id="GO:0005829">
    <property type="term" value="C:cytosol"/>
    <property type="evidence" value="ECO:0007669"/>
    <property type="project" value="TreeGrafter"/>
</dbReference>
<dbReference type="EMBL" id="JAACJJ010000002">
    <property type="protein sequence ID" value="KAF5329472.1"/>
    <property type="molecule type" value="Genomic_DNA"/>
</dbReference>
<dbReference type="InterPro" id="IPR003754">
    <property type="entry name" value="4pyrrol_synth_uPrphyn_synth"/>
</dbReference>
<dbReference type="GO" id="GO:0006780">
    <property type="term" value="P:uroporphyrinogen III biosynthetic process"/>
    <property type="evidence" value="ECO:0007669"/>
    <property type="project" value="InterPro"/>
</dbReference>
<dbReference type="CDD" id="cd06578">
    <property type="entry name" value="HemD"/>
    <property type="match status" value="1"/>
</dbReference>
<proteinExistence type="predicted"/>
<comment type="caution">
    <text evidence="2">The sequence shown here is derived from an EMBL/GenBank/DDBJ whole genome shotgun (WGS) entry which is preliminary data.</text>
</comment>
<evidence type="ECO:0000313" key="2">
    <source>
        <dbReference type="EMBL" id="KAF5329472.1"/>
    </source>
</evidence>
<dbReference type="GO" id="GO:0006782">
    <property type="term" value="P:protoporphyrinogen IX biosynthetic process"/>
    <property type="evidence" value="ECO:0007669"/>
    <property type="project" value="UniProtKB-UniPathway"/>
</dbReference>
<feature type="domain" description="Tetrapyrrole biosynthesis uroporphyrinogen III synthase" evidence="1">
    <location>
        <begin position="17"/>
        <end position="270"/>
    </location>
</feature>
<gene>
    <name evidence="2" type="ORF">D9619_009126</name>
</gene>
<sequence length="278" mass="30547">MVNILLLREPSDPPPDRYETAFAFAGYEPVSIPVLETVHTNRETLLSLINEGPSANGVSGVVITSKRSCDAWGEALRMLQGDAGPEVASWSTVPFYVVGESTASALRATFMTYEQLGLEPPEIRGQGSGNAAVLGPFILNDMKERPAKLLYLTGDKNRDTLPNILEEGGLSLLSLQVYMTQGSSTFEATLDSRLMEAENDDWWIIYFAPSAADFATPILQEKFRQDEEKRAISRKYWNGAIGPTTHTFLRDTLGIPVHAVAHKPTPDDIVTAVRNFNS</sequence>
<dbReference type="GO" id="GO:0004852">
    <property type="term" value="F:uroporphyrinogen-III synthase activity"/>
    <property type="evidence" value="ECO:0007669"/>
    <property type="project" value="InterPro"/>
</dbReference>
<dbReference type="InterPro" id="IPR039793">
    <property type="entry name" value="UROS/Hem4"/>
</dbReference>
<dbReference type="Proteomes" id="UP000567179">
    <property type="component" value="Unassembled WGS sequence"/>
</dbReference>
<dbReference type="UniPathway" id="UPA00251">
    <property type="reaction ID" value="UER00320"/>
</dbReference>
<accession>A0A8H5FAH1</accession>
<protein>
    <recommendedName>
        <fullName evidence="1">Tetrapyrrole biosynthesis uroporphyrinogen III synthase domain-containing protein</fullName>
    </recommendedName>
</protein>
<dbReference type="AlphaFoldDB" id="A0A8H5FAH1"/>
<evidence type="ECO:0000313" key="3">
    <source>
        <dbReference type="Proteomes" id="UP000567179"/>
    </source>
</evidence>
<dbReference type="Gene3D" id="3.40.50.10090">
    <property type="match status" value="2"/>
</dbReference>
<dbReference type="SUPFAM" id="SSF69618">
    <property type="entry name" value="HemD-like"/>
    <property type="match status" value="1"/>
</dbReference>